<feature type="compositionally biased region" description="Acidic residues" evidence="2">
    <location>
        <begin position="463"/>
        <end position="477"/>
    </location>
</feature>
<comment type="caution">
    <text evidence="4">The sequence shown here is derived from an EMBL/GenBank/DDBJ whole genome shotgun (WGS) entry which is preliminary data.</text>
</comment>
<dbReference type="EMBL" id="CAXAMN010008557">
    <property type="protein sequence ID" value="CAK9025678.1"/>
    <property type="molecule type" value="Genomic_DNA"/>
</dbReference>
<feature type="region of interest" description="Disordered" evidence="2">
    <location>
        <begin position="1"/>
        <end position="37"/>
    </location>
</feature>
<evidence type="ECO:0000256" key="2">
    <source>
        <dbReference type="SAM" id="MobiDB-lite"/>
    </source>
</evidence>
<dbReference type="Pfam" id="PF00648">
    <property type="entry name" value="Peptidase_C2"/>
    <property type="match status" value="1"/>
</dbReference>
<feature type="compositionally biased region" description="Low complexity" evidence="2">
    <location>
        <begin position="1105"/>
        <end position="1117"/>
    </location>
</feature>
<proteinExistence type="predicted"/>
<feature type="region of interest" description="Disordered" evidence="2">
    <location>
        <begin position="1412"/>
        <end position="1450"/>
    </location>
</feature>
<feature type="region of interest" description="Disordered" evidence="2">
    <location>
        <begin position="1366"/>
        <end position="1396"/>
    </location>
</feature>
<feature type="region of interest" description="Disordered" evidence="2">
    <location>
        <begin position="1090"/>
        <end position="1133"/>
    </location>
</feature>
<accession>A0ABP0KFR9</accession>
<sequence>MAPKKDKKKKDEPAQPELVTAYKARDPLPPTEPPDVSEVDVAWKTQRDHYVLPLSEWNAEEVDTTEWKPNDTENQFVSNSFSVVSMPRSFMGLVAGWRRAGGFASGRGDLLPEEPEPQVQPLPELKEESAEQVPDPKAKAKPKADSKAKAKAKGQAAEEAPEKPTTMQQYAECTYEGEARVVSQAEFRSRELLLDLDDATPQLSQAIASQFAAVAEHRLLLPRGTFLWELIYPQDEEGIPLFNPHGKYIVKLFVQGKWRKVVIDDVVPIGYAMHGNNMYAPLLPTSNDNNIIWPQLLAKALIQAFQDDLSLPLLPCISALTGWTPYQLPLSWHGLGGLKSVRTFCSLRFSSQVDFEARQRAELIPSIPAEAPRKSLATNQAIPPLTVQGVPEQNLKLGSQPLEAVLEFLICETEEEPRQVRLKADTFLPQHGTPRKQVRDADSEEEDASADAGANEQPARVDEVDDSDHDDLDEDDDGRSQNTHSGDAEGAEKRTDQGESVNGEGQEVEAVPEEEEEPVEDSVPWVPPWPDKNPAPLMMKSSIQEFQAQLQGGSWVSFEEIETSASHLCSYIPPGDHVLSATLDTCWGGEHTEAYIPPKTKLLRIRLALSEMDQSPPRISRESTDAKPSPGPPLFQTVFFYEPLRQNYRLDESPPPPTPCSCVLQAINGWRPPSRSRSAQLEPPGYINLTVGEGTPPSGSVFQSMLLPPGEHWYLVHDDAAERAGSVLSINVESLLLNSSKSAVEFLEPEKALAKYRTSMLSVGPIQNPVHTGYNVWAKAEIQVAEEGLQSLQLLCHVTDIALWPYIQLSCLRVSQLDLSDEEEVRCANWSISTLMKSPLLRIMSLPLADKANGAAKYVLMLEANLPPEVLPKSTGELSIQLFVPPVSTPLEIDFDLGDKETEDTTQEEAPLQLQMLTVDHVLRWQGECAENDKGLVLCERITVPPETGDVTSTLRVTVEGLPQAFLRATLVAQMPPTDEMRPPPPEGAALEPLVRGAPINPRDYSGRRNWLSQCKKVAETSGLEIISFPHVLLAEAATYLLYVHLDEFRGPAGLDGGTWLLESFGSGALEVGSDAMEQDLEELVRRSWAETPQEGDAPPRSETAAAARESWVAARSRGQDAEAAEEEESEEKKQLVAALERTKKVKHPNTSIAQFLSCHVDTPALLIQEDPYTVAPDRPEWRPSEDTDGTAADEIRAEDTEVAVAVKAMGTEGERQAREQEIEISTTRWQAAKESLEAAKERNANQIQELRQWREERTALPGGVEGTSFAPARRELRGALHSRMEKCAILKVGVLDVKRTDPEPLRVALSDAEAAGSRNYDLTLVENAVRKLRVLDAAVAFKEALTNMEAKAEAATNAAATAAAAEEGSESYEQAKEAATTAEGEAAEAAKGLEESLSEFKASIKEASASEIPLPAELLNEEPMEKAADILKQRSAEAAEGAEPAEPNA</sequence>
<feature type="compositionally biased region" description="Low complexity" evidence="2">
    <location>
        <begin position="1378"/>
        <end position="1391"/>
    </location>
</feature>
<dbReference type="PANTHER" id="PTHR46298:SF1">
    <property type="entry name" value="ANDROGLOBIN"/>
    <property type="match status" value="1"/>
</dbReference>
<feature type="compositionally biased region" description="Low complexity" evidence="2">
    <location>
        <begin position="1439"/>
        <end position="1450"/>
    </location>
</feature>
<evidence type="ECO:0000313" key="4">
    <source>
        <dbReference type="EMBL" id="CAK9025678.1"/>
    </source>
</evidence>
<dbReference type="InterPro" id="IPR053033">
    <property type="entry name" value="Androglobin-like"/>
</dbReference>
<name>A0ABP0KFR9_9DINO</name>
<protein>
    <recommendedName>
        <fullName evidence="3">Calpain catalytic domain-containing protein</fullName>
    </recommendedName>
</protein>
<dbReference type="InterPro" id="IPR038765">
    <property type="entry name" value="Papain-like_cys_pep_sf"/>
</dbReference>
<dbReference type="PANTHER" id="PTHR46298">
    <property type="entry name" value="ANDROGLOBIN"/>
    <property type="match status" value="1"/>
</dbReference>
<dbReference type="SUPFAM" id="SSF54001">
    <property type="entry name" value="Cysteine proteinases"/>
    <property type="match status" value="1"/>
</dbReference>
<feature type="compositionally biased region" description="Basic and acidic residues" evidence="2">
    <location>
        <begin position="486"/>
        <end position="497"/>
    </location>
</feature>
<evidence type="ECO:0000259" key="3">
    <source>
        <dbReference type="PROSITE" id="PS50203"/>
    </source>
</evidence>
<comment type="caution">
    <text evidence="1">Lacks conserved residue(s) required for the propagation of feature annotation.</text>
</comment>
<dbReference type="Proteomes" id="UP001642484">
    <property type="component" value="Unassembled WGS sequence"/>
</dbReference>
<organism evidence="4 5">
    <name type="scientific">Durusdinium trenchii</name>
    <dbReference type="NCBI Taxonomy" id="1381693"/>
    <lineage>
        <taxon>Eukaryota</taxon>
        <taxon>Sar</taxon>
        <taxon>Alveolata</taxon>
        <taxon>Dinophyceae</taxon>
        <taxon>Suessiales</taxon>
        <taxon>Symbiodiniaceae</taxon>
        <taxon>Durusdinium</taxon>
    </lineage>
</organism>
<feature type="compositionally biased region" description="Acidic residues" evidence="2">
    <location>
        <begin position="506"/>
        <end position="520"/>
    </location>
</feature>
<feature type="domain" description="Calpain catalytic" evidence="3">
    <location>
        <begin position="202"/>
        <end position="303"/>
    </location>
</feature>
<keyword evidence="5" id="KW-1185">Reference proteome</keyword>
<gene>
    <name evidence="4" type="ORF">CCMP2556_LOCUS16082</name>
</gene>
<feature type="compositionally biased region" description="Basic and acidic residues" evidence="2">
    <location>
        <begin position="124"/>
        <end position="148"/>
    </location>
</feature>
<evidence type="ECO:0000313" key="5">
    <source>
        <dbReference type="Proteomes" id="UP001642484"/>
    </source>
</evidence>
<evidence type="ECO:0000256" key="1">
    <source>
        <dbReference type="PROSITE-ProRule" id="PRU00239"/>
    </source>
</evidence>
<feature type="region of interest" description="Disordered" evidence="2">
    <location>
        <begin position="106"/>
        <end position="168"/>
    </location>
</feature>
<dbReference type="InterPro" id="IPR001300">
    <property type="entry name" value="Peptidase_C2_calpain_cat"/>
</dbReference>
<feature type="compositionally biased region" description="Basic and acidic residues" evidence="2">
    <location>
        <begin position="1424"/>
        <end position="1438"/>
    </location>
</feature>
<feature type="region of interest" description="Disordered" evidence="2">
    <location>
        <begin position="422"/>
        <end position="528"/>
    </location>
</feature>
<reference evidence="4 5" key="1">
    <citation type="submission" date="2024-02" db="EMBL/GenBank/DDBJ databases">
        <authorList>
            <person name="Chen Y."/>
            <person name="Shah S."/>
            <person name="Dougan E. K."/>
            <person name="Thang M."/>
            <person name="Chan C."/>
        </authorList>
    </citation>
    <scope>NUCLEOTIDE SEQUENCE [LARGE SCALE GENOMIC DNA]</scope>
</reference>
<dbReference type="PROSITE" id="PS50203">
    <property type="entry name" value="CALPAIN_CAT"/>
    <property type="match status" value="1"/>
</dbReference>